<dbReference type="Proteomes" id="UP000007963">
    <property type="component" value="Unassembled WGS sequence"/>
</dbReference>
<comment type="catalytic activity">
    <reaction evidence="3">
        <text>1-chloro-2,4-dinitrobenzene + glutathione = 2,4-dinitrophenyl-S-glutathione + chloride + H(+)</text>
        <dbReference type="Rhea" id="RHEA:51220"/>
        <dbReference type="ChEBI" id="CHEBI:15378"/>
        <dbReference type="ChEBI" id="CHEBI:17996"/>
        <dbReference type="ChEBI" id="CHEBI:34718"/>
        <dbReference type="ChEBI" id="CHEBI:57925"/>
        <dbReference type="ChEBI" id="CHEBI:133977"/>
        <dbReference type="EC" id="2.5.1.18"/>
    </reaction>
</comment>
<feature type="compositionally biased region" description="Polar residues" evidence="5">
    <location>
        <begin position="358"/>
        <end position="379"/>
    </location>
</feature>
<dbReference type="PROSITE" id="PS51354">
    <property type="entry name" value="GLUTAREDOXIN_2"/>
    <property type="match status" value="1"/>
</dbReference>
<dbReference type="InterPro" id="IPR002109">
    <property type="entry name" value="Glutaredoxin"/>
</dbReference>
<dbReference type="InterPro" id="IPR011899">
    <property type="entry name" value="Glutaredoxin_euk/vir"/>
</dbReference>
<dbReference type="SUPFAM" id="SSF52833">
    <property type="entry name" value="Thioredoxin-like"/>
    <property type="match status" value="1"/>
</dbReference>
<feature type="compositionally biased region" description="Polar residues" evidence="5">
    <location>
        <begin position="7"/>
        <end position="26"/>
    </location>
</feature>
<accession>Q0CTG5</accession>
<dbReference type="Pfam" id="PF00462">
    <property type="entry name" value="Glutaredoxin"/>
    <property type="match status" value="1"/>
</dbReference>
<organism evidence="7 8">
    <name type="scientific">Aspergillus terreus (strain NIH 2624 / FGSC A1156)</name>
    <dbReference type="NCBI Taxonomy" id="341663"/>
    <lineage>
        <taxon>Eukaryota</taxon>
        <taxon>Fungi</taxon>
        <taxon>Dikarya</taxon>
        <taxon>Ascomycota</taxon>
        <taxon>Pezizomycotina</taxon>
        <taxon>Eurotiomycetes</taxon>
        <taxon>Eurotiomycetidae</taxon>
        <taxon>Eurotiales</taxon>
        <taxon>Aspergillaceae</taxon>
        <taxon>Aspergillus</taxon>
        <taxon>Aspergillus subgen. Circumdati</taxon>
    </lineage>
</organism>
<dbReference type="HOGENOM" id="CLU_023414_1_1_1"/>
<sequence length="643" mass="70790">MAGAATASYSADVWTSSGTVDATPPSQWDYAVPSTNRANRRSKSRSSYDSTHARSRRNSKGSRSSSLSRHAYAHESGYVNSRGRHDASLSRRGSERSVRSRSVGNVRDSVDTQNAPLRRGDMKDGIGVFLDESDSENWIHRDKLAKIESEELQQAAILFHRRGLENGRTSRRNHDLHSSAMSVTSARTEQTEPWPNLHEDHREFTGSPTPYDDDAPDERRNWDLRRPEEIAADVAEDNASHFYRNPGLRKSSSRIPIPTSSPAPMSPEHFGRESSGQRSRATTNEDDAMSTGKPRRASEPITVDSTDASTPPGSTSRPVSRGLQSHPTSKKTGVRGTATRKTSAPPTTRKTTPRNRAVSGNGNQRPTTRSGETRPTTAVNRPEGDPPWLATMYKPDPRLPPEQQMLPTHAKKMQQEQWAKEGKTPTAYDREFAPLAIGPDGPPRVEPKEEKKDDDAPAADEKPQPLPASPQPPTQADSTKMAEPGTRPGTSSGYSPMPRLQEPPQAGLTPRWSPPVNSISYGYYTFIFRRLFGSFAGPPRDLTMSVEKAQKIIDENAVAVFSKSYCPYCKASKDLLNSFDAKFTTVELDKESDGSAIQDALQEITGQRTVPNIFINKKHIGGNSDLQAKKNELEALLKEAGAI</sequence>
<feature type="compositionally biased region" description="Polar residues" evidence="5">
    <location>
        <begin position="179"/>
        <end position="193"/>
    </location>
</feature>
<dbReference type="EMBL" id="CH476597">
    <property type="protein sequence ID" value="EAU36293.1"/>
    <property type="molecule type" value="Genomic_DNA"/>
</dbReference>
<dbReference type="OMA" id="PINRPEG"/>
<dbReference type="GO" id="GO:0015038">
    <property type="term" value="F:glutathione disulfide oxidoreductase activity"/>
    <property type="evidence" value="ECO:0007669"/>
    <property type="project" value="TreeGrafter"/>
</dbReference>
<dbReference type="VEuPathDB" id="FungiDB:ATEG_03019"/>
<dbReference type="Gene3D" id="3.40.30.10">
    <property type="entry name" value="Glutaredoxin"/>
    <property type="match status" value="1"/>
</dbReference>
<dbReference type="STRING" id="341663.Q0CTG5"/>
<feature type="compositionally biased region" description="Low complexity" evidence="5">
    <location>
        <begin position="337"/>
        <end position="350"/>
    </location>
</feature>
<evidence type="ECO:0000313" key="8">
    <source>
        <dbReference type="Proteomes" id="UP000007963"/>
    </source>
</evidence>
<comment type="catalytic activity">
    <reaction evidence="4">
        <text>RX + glutathione = an S-substituted glutathione + a halide anion + H(+)</text>
        <dbReference type="Rhea" id="RHEA:16437"/>
        <dbReference type="ChEBI" id="CHEBI:15378"/>
        <dbReference type="ChEBI" id="CHEBI:16042"/>
        <dbReference type="ChEBI" id="CHEBI:17792"/>
        <dbReference type="ChEBI" id="CHEBI:57925"/>
        <dbReference type="ChEBI" id="CHEBI:90779"/>
        <dbReference type="EC" id="2.5.1.18"/>
    </reaction>
</comment>
<feature type="compositionally biased region" description="Basic and acidic residues" evidence="5">
    <location>
        <begin position="418"/>
        <end position="432"/>
    </location>
</feature>
<evidence type="ECO:0000256" key="5">
    <source>
        <dbReference type="SAM" id="MobiDB-lite"/>
    </source>
</evidence>
<feature type="region of interest" description="Disordered" evidence="5">
    <location>
        <begin position="233"/>
        <end position="512"/>
    </location>
</feature>
<feature type="region of interest" description="Disordered" evidence="5">
    <location>
        <begin position="168"/>
        <end position="219"/>
    </location>
</feature>
<feature type="compositionally biased region" description="Basic and acidic residues" evidence="5">
    <location>
        <begin position="443"/>
        <end position="463"/>
    </location>
</feature>
<evidence type="ECO:0000259" key="6">
    <source>
        <dbReference type="Pfam" id="PF00462"/>
    </source>
</evidence>
<keyword evidence="2" id="KW-0676">Redox-active center</keyword>
<dbReference type="GO" id="GO:0034599">
    <property type="term" value="P:cellular response to oxidative stress"/>
    <property type="evidence" value="ECO:0007669"/>
    <property type="project" value="TreeGrafter"/>
</dbReference>
<dbReference type="GO" id="GO:0004602">
    <property type="term" value="F:glutathione peroxidase activity"/>
    <property type="evidence" value="ECO:0007669"/>
    <property type="project" value="UniProtKB-EC"/>
</dbReference>
<dbReference type="GeneID" id="4317863"/>
<evidence type="ECO:0000256" key="3">
    <source>
        <dbReference type="ARBA" id="ARBA00035808"/>
    </source>
</evidence>
<reference evidence="8" key="1">
    <citation type="submission" date="2005-09" db="EMBL/GenBank/DDBJ databases">
        <title>Annotation of the Aspergillus terreus NIH2624 genome.</title>
        <authorList>
            <person name="Birren B.W."/>
            <person name="Lander E.S."/>
            <person name="Galagan J.E."/>
            <person name="Nusbaum C."/>
            <person name="Devon K."/>
            <person name="Henn M."/>
            <person name="Ma L.-J."/>
            <person name="Jaffe D.B."/>
            <person name="Butler J."/>
            <person name="Alvarez P."/>
            <person name="Gnerre S."/>
            <person name="Grabherr M."/>
            <person name="Kleber M."/>
            <person name="Mauceli E.W."/>
            <person name="Brockman W."/>
            <person name="Rounsley S."/>
            <person name="Young S.K."/>
            <person name="LaButti K."/>
            <person name="Pushparaj V."/>
            <person name="DeCaprio D."/>
            <person name="Crawford M."/>
            <person name="Koehrsen M."/>
            <person name="Engels R."/>
            <person name="Montgomery P."/>
            <person name="Pearson M."/>
            <person name="Howarth C."/>
            <person name="Larson L."/>
            <person name="Luoma S."/>
            <person name="White J."/>
            <person name="Alvarado L."/>
            <person name="Kodira C.D."/>
            <person name="Zeng Q."/>
            <person name="Oleary S."/>
            <person name="Yandava C."/>
            <person name="Denning D.W."/>
            <person name="Nierman W.C."/>
            <person name="Milne T."/>
            <person name="Madden K."/>
        </authorList>
    </citation>
    <scope>NUCLEOTIDE SEQUENCE [LARGE SCALE GENOMIC DNA]</scope>
    <source>
        <strain evidence="8">NIH 2624 / FGSC A1156</strain>
    </source>
</reference>
<dbReference type="eggNOG" id="KOG1752">
    <property type="taxonomic scope" value="Eukaryota"/>
</dbReference>
<name>Q0CTG5_ASPTN</name>
<dbReference type="GO" id="GO:0005634">
    <property type="term" value="C:nucleus"/>
    <property type="evidence" value="ECO:0007669"/>
    <property type="project" value="TreeGrafter"/>
</dbReference>
<dbReference type="AlphaFoldDB" id="Q0CTG5"/>
<feature type="compositionally biased region" description="Polar residues" evidence="5">
    <location>
        <begin position="303"/>
        <end position="327"/>
    </location>
</feature>
<evidence type="ECO:0000256" key="1">
    <source>
        <dbReference type="ARBA" id="ARBA00000217"/>
    </source>
</evidence>
<dbReference type="InterPro" id="IPR036249">
    <property type="entry name" value="Thioredoxin-like_sf"/>
</dbReference>
<dbReference type="FunFam" id="3.40.30.10:FF:000026">
    <property type="entry name" value="Glutaredoxin 2"/>
    <property type="match status" value="1"/>
</dbReference>
<dbReference type="PANTHER" id="PTHR45694">
    <property type="entry name" value="GLUTAREDOXIN 2"/>
    <property type="match status" value="1"/>
</dbReference>
<protein>
    <recommendedName>
        <fullName evidence="6">Glutaredoxin domain-containing protein</fullName>
    </recommendedName>
</protein>
<dbReference type="CDD" id="cd03419">
    <property type="entry name" value="GRX_GRXh_1_2_like"/>
    <property type="match status" value="1"/>
</dbReference>
<dbReference type="GO" id="GO:0005737">
    <property type="term" value="C:cytoplasm"/>
    <property type="evidence" value="ECO:0007669"/>
    <property type="project" value="TreeGrafter"/>
</dbReference>
<gene>
    <name evidence="7" type="ORF">ATEG_03019</name>
</gene>
<proteinExistence type="predicted"/>
<dbReference type="OrthoDB" id="418495at2759"/>
<dbReference type="RefSeq" id="XP_001212197.1">
    <property type="nucleotide sequence ID" value="XM_001212197.1"/>
</dbReference>
<feature type="compositionally biased region" description="Pro residues" evidence="5">
    <location>
        <begin position="464"/>
        <end position="473"/>
    </location>
</feature>
<evidence type="ECO:0000313" key="7">
    <source>
        <dbReference type="EMBL" id="EAU36293.1"/>
    </source>
</evidence>
<dbReference type="InterPro" id="IPR014025">
    <property type="entry name" value="Glutaredoxin_subgr"/>
</dbReference>
<dbReference type="PANTHER" id="PTHR45694:SF18">
    <property type="entry name" value="GLUTAREDOXIN-1-RELATED"/>
    <property type="match status" value="1"/>
</dbReference>
<feature type="compositionally biased region" description="Basic and acidic residues" evidence="5">
    <location>
        <begin position="83"/>
        <end position="98"/>
    </location>
</feature>
<dbReference type="NCBIfam" id="TIGR02180">
    <property type="entry name" value="GRX_euk"/>
    <property type="match status" value="1"/>
</dbReference>
<dbReference type="GO" id="GO:0004364">
    <property type="term" value="F:glutathione transferase activity"/>
    <property type="evidence" value="ECO:0007669"/>
    <property type="project" value="UniProtKB-EC"/>
</dbReference>
<feature type="domain" description="Glutaredoxin" evidence="6">
    <location>
        <begin position="558"/>
        <end position="620"/>
    </location>
</feature>
<dbReference type="PRINTS" id="PR00160">
    <property type="entry name" value="GLUTAREDOXIN"/>
</dbReference>
<feature type="region of interest" description="Disordered" evidence="5">
    <location>
        <begin position="1"/>
        <end position="119"/>
    </location>
</feature>
<evidence type="ECO:0000256" key="2">
    <source>
        <dbReference type="ARBA" id="ARBA00023284"/>
    </source>
</evidence>
<evidence type="ECO:0000256" key="4">
    <source>
        <dbReference type="ARBA" id="ARBA00047960"/>
    </source>
</evidence>
<comment type="catalytic activity">
    <reaction evidence="1">
        <text>2 glutathione + H2O2 = glutathione disulfide + 2 H2O</text>
        <dbReference type="Rhea" id="RHEA:16833"/>
        <dbReference type="ChEBI" id="CHEBI:15377"/>
        <dbReference type="ChEBI" id="CHEBI:16240"/>
        <dbReference type="ChEBI" id="CHEBI:57925"/>
        <dbReference type="ChEBI" id="CHEBI:58297"/>
        <dbReference type="EC" id="1.11.1.9"/>
    </reaction>
</comment>